<keyword evidence="3 6" id="KW-0808">Transferase</keyword>
<dbReference type="PROSITE" id="PS00723">
    <property type="entry name" value="POLYPRENYL_SYNTHASE_1"/>
    <property type="match status" value="1"/>
</dbReference>
<evidence type="ECO:0000256" key="4">
    <source>
        <dbReference type="ARBA" id="ARBA00022723"/>
    </source>
</evidence>
<dbReference type="PANTHER" id="PTHR12001:SF85">
    <property type="entry name" value="SHORT CHAIN ISOPRENYL DIPHOSPHATE SYNTHASE"/>
    <property type="match status" value="1"/>
</dbReference>
<sequence>MEAAWPSRRGGVTMDAIGGQMDTITDMSTRLIRKEVDEALWAFVDRQRPGLLAISDELGPMVSALDALLSGGKRLRPAFCYWGWRGAGGPAGAPGIVTAAASLELLQASALIHDDVMDSSDTRRGQPSAHRRFEAMHREQGWPGAAAPFGAGAAILLGDLCLAWSSEMYESAALDAAGLGRGRAVYDLMRTEVMAGQYLDMLEGTRDTGTVETALRVVEYKSAKYTVERPLHLGAALAGGSTEVIESLSAYGRPLGVAFQLRDDVLGVFGDPAETGKPAGDDLREGKRTVLIALTLERADAAAAAAVRRRLGDPALDDAGVAGLRAIIEETGGLAACEAMIDRYAAEAAAALDAAPLTAEAREALGELTIAATARRV</sequence>
<comment type="caution">
    <text evidence="7">The sequence shown here is derived from an EMBL/GenBank/DDBJ whole genome shotgun (WGS) entry which is preliminary data.</text>
</comment>
<evidence type="ECO:0000313" key="7">
    <source>
        <dbReference type="EMBL" id="GAA2578568.1"/>
    </source>
</evidence>
<dbReference type="Gene3D" id="1.10.600.10">
    <property type="entry name" value="Farnesyl Diphosphate Synthase"/>
    <property type="match status" value="1"/>
</dbReference>
<keyword evidence="5" id="KW-0460">Magnesium</keyword>
<gene>
    <name evidence="7" type="ORF">GCM10010411_08840</name>
</gene>
<organism evidence="7 8">
    <name type="scientific">Actinomadura fulvescens</name>
    <dbReference type="NCBI Taxonomy" id="46160"/>
    <lineage>
        <taxon>Bacteria</taxon>
        <taxon>Bacillati</taxon>
        <taxon>Actinomycetota</taxon>
        <taxon>Actinomycetes</taxon>
        <taxon>Streptosporangiales</taxon>
        <taxon>Thermomonosporaceae</taxon>
        <taxon>Actinomadura</taxon>
    </lineage>
</organism>
<dbReference type="InterPro" id="IPR033749">
    <property type="entry name" value="Polyprenyl_synt_CS"/>
</dbReference>
<protein>
    <submittedName>
        <fullName evidence="7">Polyprenyl synthetase family protein</fullName>
    </submittedName>
</protein>
<dbReference type="CDD" id="cd00685">
    <property type="entry name" value="Trans_IPPS_HT"/>
    <property type="match status" value="1"/>
</dbReference>
<dbReference type="InterPro" id="IPR000092">
    <property type="entry name" value="Polyprenyl_synt"/>
</dbReference>
<keyword evidence="4" id="KW-0479">Metal-binding</keyword>
<name>A0ABP6BN20_9ACTN</name>
<accession>A0ABP6BN20</accession>
<dbReference type="Pfam" id="PF00348">
    <property type="entry name" value="polyprenyl_synt"/>
    <property type="match status" value="1"/>
</dbReference>
<reference evidence="8" key="1">
    <citation type="journal article" date="2019" name="Int. J. Syst. Evol. Microbiol.">
        <title>The Global Catalogue of Microorganisms (GCM) 10K type strain sequencing project: providing services to taxonomists for standard genome sequencing and annotation.</title>
        <authorList>
            <consortium name="The Broad Institute Genomics Platform"/>
            <consortium name="The Broad Institute Genome Sequencing Center for Infectious Disease"/>
            <person name="Wu L."/>
            <person name="Ma J."/>
        </authorList>
    </citation>
    <scope>NUCLEOTIDE SEQUENCE [LARGE SCALE GENOMIC DNA]</scope>
    <source>
        <strain evidence="8">JCM 6833</strain>
    </source>
</reference>
<evidence type="ECO:0000256" key="5">
    <source>
        <dbReference type="ARBA" id="ARBA00022842"/>
    </source>
</evidence>
<dbReference type="SFLD" id="SFLDG01017">
    <property type="entry name" value="Polyprenyl_Transferase_Like"/>
    <property type="match status" value="1"/>
</dbReference>
<evidence type="ECO:0000256" key="3">
    <source>
        <dbReference type="ARBA" id="ARBA00022679"/>
    </source>
</evidence>
<proteinExistence type="inferred from homology"/>
<dbReference type="EMBL" id="BAAATD010000001">
    <property type="protein sequence ID" value="GAA2578568.1"/>
    <property type="molecule type" value="Genomic_DNA"/>
</dbReference>
<dbReference type="PROSITE" id="PS00444">
    <property type="entry name" value="POLYPRENYL_SYNTHASE_2"/>
    <property type="match status" value="1"/>
</dbReference>
<dbReference type="InterPro" id="IPR008949">
    <property type="entry name" value="Isoprenoid_synthase_dom_sf"/>
</dbReference>
<evidence type="ECO:0000313" key="8">
    <source>
        <dbReference type="Proteomes" id="UP001501509"/>
    </source>
</evidence>
<dbReference type="SUPFAM" id="SSF48576">
    <property type="entry name" value="Terpenoid synthases"/>
    <property type="match status" value="1"/>
</dbReference>
<dbReference type="Proteomes" id="UP001501509">
    <property type="component" value="Unassembled WGS sequence"/>
</dbReference>
<evidence type="ECO:0000256" key="6">
    <source>
        <dbReference type="RuleBase" id="RU004466"/>
    </source>
</evidence>
<comment type="cofactor">
    <cofactor evidence="1">
        <name>Mg(2+)</name>
        <dbReference type="ChEBI" id="CHEBI:18420"/>
    </cofactor>
</comment>
<keyword evidence="8" id="KW-1185">Reference proteome</keyword>
<comment type="similarity">
    <text evidence="2 6">Belongs to the FPP/GGPP synthase family.</text>
</comment>
<dbReference type="PANTHER" id="PTHR12001">
    <property type="entry name" value="GERANYLGERANYL PYROPHOSPHATE SYNTHASE"/>
    <property type="match status" value="1"/>
</dbReference>
<dbReference type="SFLD" id="SFLDS00005">
    <property type="entry name" value="Isoprenoid_Synthase_Type_I"/>
    <property type="match status" value="1"/>
</dbReference>
<evidence type="ECO:0000256" key="2">
    <source>
        <dbReference type="ARBA" id="ARBA00006706"/>
    </source>
</evidence>
<evidence type="ECO:0000256" key="1">
    <source>
        <dbReference type="ARBA" id="ARBA00001946"/>
    </source>
</evidence>